<feature type="domain" description="RanBP2-type" evidence="22">
    <location>
        <begin position="783"/>
        <end position="813"/>
    </location>
</feature>
<feature type="domain" description="RanBP2-type" evidence="22">
    <location>
        <begin position="646"/>
        <end position="677"/>
    </location>
</feature>
<organism evidence="23 24">
    <name type="scientific">Hymenochirus boettgeri</name>
    <name type="common">Congo dwarf clawed frog</name>
    <dbReference type="NCBI Taxonomy" id="247094"/>
    <lineage>
        <taxon>Eukaryota</taxon>
        <taxon>Metazoa</taxon>
        <taxon>Chordata</taxon>
        <taxon>Craniata</taxon>
        <taxon>Vertebrata</taxon>
        <taxon>Euteleostomi</taxon>
        <taxon>Amphibia</taxon>
        <taxon>Batrachia</taxon>
        <taxon>Anura</taxon>
        <taxon>Pipoidea</taxon>
        <taxon>Pipidae</taxon>
        <taxon>Pipinae</taxon>
        <taxon>Hymenochirus</taxon>
    </lineage>
</organism>
<feature type="compositionally biased region" description="Low complexity" evidence="21">
    <location>
        <begin position="36"/>
        <end position="45"/>
    </location>
</feature>
<evidence type="ECO:0000256" key="5">
    <source>
        <dbReference type="ARBA" id="ARBA00022723"/>
    </source>
</evidence>
<dbReference type="GO" id="GO:0005643">
    <property type="term" value="C:nuclear pore"/>
    <property type="evidence" value="ECO:0007669"/>
    <property type="project" value="UniProtKB-SubCell"/>
</dbReference>
<feature type="compositionally biased region" description="Polar residues" evidence="21">
    <location>
        <begin position="227"/>
        <end position="236"/>
    </location>
</feature>
<evidence type="ECO:0000256" key="21">
    <source>
        <dbReference type="SAM" id="MobiDB-lite"/>
    </source>
</evidence>
<keyword evidence="15" id="KW-0539">Nucleus</keyword>
<keyword evidence="13" id="KW-0906">Nuclear pore complex</keyword>
<dbReference type="InterPro" id="IPR026054">
    <property type="entry name" value="Nucleoporin"/>
</dbReference>
<dbReference type="PROSITE" id="PS01358">
    <property type="entry name" value="ZF_RANBP2_1"/>
    <property type="match status" value="5"/>
</dbReference>
<evidence type="ECO:0000256" key="15">
    <source>
        <dbReference type="ARBA" id="ARBA00023242"/>
    </source>
</evidence>
<evidence type="ECO:0000256" key="2">
    <source>
        <dbReference type="ARBA" id="ARBA00004126"/>
    </source>
</evidence>
<feature type="region of interest" description="Disordered" evidence="21">
    <location>
        <begin position="1354"/>
        <end position="1373"/>
    </location>
</feature>
<dbReference type="GO" id="GO:0003677">
    <property type="term" value="F:DNA binding"/>
    <property type="evidence" value="ECO:0007669"/>
    <property type="project" value="UniProtKB-KW"/>
</dbReference>
<keyword evidence="8" id="KW-0509">mRNA transport</keyword>
<comment type="subcellular location">
    <subcellularLocation>
        <location evidence="2">Nucleus membrane</location>
    </subcellularLocation>
    <subcellularLocation>
        <location evidence="3">Nucleus</location>
        <location evidence="3">Nuclear pore complex</location>
    </subcellularLocation>
</comment>
<dbReference type="InterPro" id="IPR013913">
    <property type="entry name" value="Nup153_N"/>
</dbReference>
<evidence type="ECO:0000256" key="13">
    <source>
        <dbReference type="ARBA" id="ARBA00023132"/>
    </source>
</evidence>
<evidence type="ECO:0000256" key="12">
    <source>
        <dbReference type="ARBA" id="ARBA00023125"/>
    </source>
</evidence>
<evidence type="ECO:0000259" key="22">
    <source>
        <dbReference type="PROSITE" id="PS50199"/>
    </source>
</evidence>
<feature type="domain" description="RanBP2-type" evidence="22">
    <location>
        <begin position="839"/>
        <end position="868"/>
    </location>
</feature>
<comment type="similarity">
    <text evidence="16">Belongs to the NUP153 family.</text>
</comment>
<gene>
    <name evidence="23" type="ORF">GDO86_011229</name>
</gene>
<feature type="compositionally biased region" description="Basic residues" evidence="21">
    <location>
        <begin position="1573"/>
        <end position="1582"/>
    </location>
</feature>
<keyword evidence="11" id="KW-0811">Translocation</keyword>
<dbReference type="GO" id="GO:0051028">
    <property type="term" value="P:mRNA transport"/>
    <property type="evidence" value="ECO:0007669"/>
    <property type="project" value="UniProtKB-KW"/>
</dbReference>
<evidence type="ECO:0000256" key="3">
    <source>
        <dbReference type="ARBA" id="ARBA00004567"/>
    </source>
</evidence>
<dbReference type="Pfam" id="PF10599">
    <property type="entry name" value="Nup_retrotrp_bd"/>
    <property type="match status" value="1"/>
</dbReference>
<dbReference type="Pfam" id="PF08604">
    <property type="entry name" value="Nup153"/>
    <property type="match status" value="1"/>
</dbReference>
<keyword evidence="4" id="KW-0813">Transport</keyword>
<evidence type="ECO:0000256" key="18">
    <source>
        <dbReference type="ARBA" id="ARBA00078197"/>
    </source>
</evidence>
<feature type="domain" description="RanBP2-type" evidence="22">
    <location>
        <begin position="713"/>
        <end position="742"/>
    </location>
</feature>
<proteinExistence type="inferred from homology"/>
<evidence type="ECO:0000256" key="9">
    <source>
        <dbReference type="ARBA" id="ARBA00022833"/>
    </source>
</evidence>
<accession>A0A8T2JFJ6</accession>
<feature type="domain" description="RanBP2-type" evidence="22">
    <location>
        <begin position="900"/>
        <end position="929"/>
    </location>
</feature>
<feature type="region of interest" description="Disordered" evidence="21">
    <location>
        <begin position="572"/>
        <end position="592"/>
    </location>
</feature>
<keyword evidence="14" id="KW-0472">Membrane</keyword>
<evidence type="ECO:0000256" key="6">
    <source>
        <dbReference type="ARBA" id="ARBA00022737"/>
    </source>
</evidence>
<feature type="compositionally biased region" description="Low complexity" evidence="21">
    <location>
        <begin position="1455"/>
        <end position="1474"/>
    </location>
</feature>
<feature type="compositionally biased region" description="Polar residues" evidence="21">
    <location>
        <begin position="1475"/>
        <end position="1486"/>
    </location>
</feature>
<evidence type="ECO:0000256" key="1">
    <source>
        <dbReference type="ARBA" id="ARBA00001947"/>
    </source>
</evidence>
<sequence length="1582" mass="163714">MAAAGGGVGGGGTGAGGKIRSRRYHLSSARTPYSKSRQQQQQSIISRVTDTVKSIVPGWLQKYFNKQDEGSVRTHSINDLVEDTEDRESSSDHQIRVEDEGHLSADCRVTSGPVIAAVEEEPSTSQSALNDSDILTRPSLHRASLNFNMFDSPALHCQPSTSSNFHIGTSGFSLVKEIKDSTSQNDDDNISTTSGFSSRASDKDVGVSKSVSAPPLWSPEVDRSHTLSHNSSVGSKKPSFNLSAFSALSPTLGNTSVLKTSQLGDSPFYPGKTTYQGAAAVHTSRVRSTPYQAPLRRQVKAKPANSQNYGVTSSTARRILQSLEKMSSPLADAKRIPASSSSLTPEKSLVDVIENPSKRKKVDLLHPPVQKLVTPKSISVCASRSLYIKPSLTPSAVANTGGRTVHQEKQRESRRIPVCDVPTSQSSFSYPKFSTPASNGLNSGSGGGKMMREKNSHYSKKPSNEEADIPELPEIALPISTTSLPSFKFPVQSSISTSPVTVSKPPDSKTCSLTNSNPLFTFSSPIVKSTESNAHSAQLSVGFTFSVPSVKMSSTTVESKMAAVSSPAKAPIAVSNNSGKKREEEQGAFCQPAKTLKEGSVLDILRSPGFNSLPSQQSSTSTSNQISVPKPAVNSPGNFPFGDGCKKGLGIWQCNACFLENMASQSTCVACSTAKPQAAEASTKLSGSPQHTRTQITAPFSKTQGFGDKFKVPPGTWDCDTCLVQNKSEVTKCVACESPKPGTGLKSALLLLPTTKDTTPIALAPPNVGIISTSLTVDETNRKPKALWECTVCCVQNKAEENICLSCTSERKGTSASTQNINASLTSGMPGLLDQFKKPAGSWDCDVCLVQNKPETPRCIACESPKPGNKGDLKGAVKISVSSAPISSGQLGSLEQFRTPTGGWDCDVCLVQNKADATKCIACENAKPGIKGFETSITSTGTTAPSFKFGVQSSDSSEELKLDASTNLTSSFSFPKPIDGFKFGVTSASTTTDKNNKGFAFGTATNNEISSGFKFGTSNPAQTNLDNNSKPATSSFNSDSSSSTISIATKTPGSGGLQLQSTKDSDISVSAFGVKTLEEKRPEAGFSFSTPFVFGKKDDKTDSTATGSSLLFGVKKDGEEPKQSIFGKAEQTKEDSIKNAPFGFGVLNPSEKKDTEQPTKPAFAFNAQPSTTDAGGSNQSFSFLASGSSTAVSSSSPTVSSSVFASGTQSNTPANSASVFGTGISSNTAGSSGVFGSIASSNAPASSSTLFSSVTPSSTPIASSGLFGSATPSSVPAGSSNLFGTATKLSTPTGSSSVFNSAAPVSTTTSSSNMFGSTPPTNTTNTGNSTSLFGSSVATSSTSTSAFVFGQPSSTSSSSVFGNPSESKSTFAFSGQESKPVTSATAASPFIFGASSVSTTPAASGFNFGQTNPSSVTGSGSSPFMFGSGAPAAAPSGLTVPANPVPAFGQSTNQSSAPAFGSSSSSTSLFPNGNTQPLSAFGSNSVQTTGFGQQPTQPAFGISATPSAGSGFQFGSNANFNFGSTNSSGAVFTFGSNSGSSVQPSTPSFVFNAAAGFNMGTNGRSTPAAISNRKIKTARRRK</sequence>
<evidence type="ECO:0000256" key="20">
    <source>
        <dbReference type="PROSITE-ProRule" id="PRU00322"/>
    </source>
</evidence>
<keyword evidence="5" id="KW-0479">Metal-binding</keyword>
<feature type="region of interest" description="Disordered" evidence="21">
    <location>
        <begin position="1016"/>
        <end position="1061"/>
    </location>
</feature>
<feature type="region of interest" description="Disordered" evidence="21">
    <location>
        <begin position="1291"/>
        <end position="1329"/>
    </location>
</feature>
<feature type="region of interest" description="Disordered" evidence="21">
    <location>
        <begin position="429"/>
        <end position="466"/>
    </location>
</feature>
<evidence type="ECO:0000256" key="11">
    <source>
        <dbReference type="ARBA" id="ARBA00023010"/>
    </source>
</evidence>
<evidence type="ECO:0000256" key="4">
    <source>
        <dbReference type="ARBA" id="ARBA00022448"/>
    </source>
</evidence>
<dbReference type="GO" id="GO:0006606">
    <property type="term" value="P:protein import into nucleus"/>
    <property type="evidence" value="ECO:0007669"/>
    <property type="project" value="TreeGrafter"/>
</dbReference>
<keyword evidence="10" id="KW-0653">Protein transport</keyword>
<feature type="compositionally biased region" description="Polar residues" evidence="21">
    <location>
        <begin position="1291"/>
        <end position="1305"/>
    </location>
</feature>
<dbReference type="GO" id="GO:0006405">
    <property type="term" value="P:RNA export from nucleus"/>
    <property type="evidence" value="ECO:0007669"/>
    <property type="project" value="TreeGrafter"/>
</dbReference>
<feature type="region of interest" description="Disordered" evidence="21">
    <location>
        <begin position="1149"/>
        <end position="1178"/>
    </location>
</feature>
<evidence type="ECO:0000256" key="19">
    <source>
        <dbReference type="ARBA" id="ARBA00079437"/>
    </source>
</evidence>
<dbReference type="Pfam" id="PF00641">
    <property type="entry name" value="Zn_ribbon_RanBP"/>
    <property type="match status" value="5"/>
</dbReference>
<feature type="compositionally biased region" description="Gly residues" evidence="21">
    <location>
        <begin position="1"/>
        <end position="17"/>
    </location>
</feature>
<feature type="region of interest" description="Disordered" evidence="21">
    <location>
        <begin position="1444"/>
        <end position="1504"/>
    </location>
</feature>
<dbReference type="GO" id="GO:0017056">
    <property type="term" value="F:structural constituent of nuclear pore"/>
    <property type="evidence" value="ECO:0007669"/>
    <property type="project" value="TreeGrafter"/>
</dbReference>
<evidence type="ECO:0000313" key="24">
    <source>
        <dbReference type="Proteomes" id="UP000812440"/>
    </source>
</evidence>
<dbReference type="OrthoDB" id="79830at2759"/>
<feature type="compositionally biased region" description="Low complexity" evidence="21">
    <location>
        <begin position="1034"/>
        <end position="1046"/>
    </location>
</feature>
<dbReference type="PROSITE" id="PS50199">
    <property type="entry name" value="ZF_RANBP2_2"/>
    <property type="match status" value="5"/>
</dbReference>
<dbReference type="InterPro" id="IPR036443">
    <property type="entry name" value="Znf_RanBP2_sf"/>
</dbReference>
<evidence type="ECO:0000256" key="10">
    <source>
        <dbReference type="ARBA" id="ARBA00022927"/>
    </source>
</evidence>
<evidence type="ECO:0000256" key="17">
    <source>
        <dbReference type="ARBA" id="ARBA00068609"/>
    </source>
</evidence>
<keyword evidence="24" id="KW-1185">Reference proteome</keyword>
<feature type="compositionally biased region" description="Polar residues" evidence="21">
    <location>
        <begin position="1559"/>
        <end position="1569"/>
    </location>
</feature>
<evidence type="ECO:0000256" key="14">
    <source>
        <dbReference type="ARBA" id="ARBA00023136"/>
    </source>
</evidence>
<dbReference type="PANTHER" id="PTHR23193:SF23">
    <property type="entry name" value="NUCLEAR PORE COMPLEX PROTEIN NUP153"/>
    <property type="match status" value="1"/>
</dbReference>
<comment type="caution">
    <text evidence="23">The sequence shown here is derived from an EMBL/GenBank/DDBJ whole genome shotgun (WGS) entry which is preliminary data.</text>
</comment>
<feature type="region of interest" description="Disordered" evidence="21">
    <location>
        <begin position="612"/>
        <end position="633"/>
    </location>
</feature>
<feature type="compositionally biased region" description="Low complexity" evidence="21">
    <location>
        <begin position="1487"/>
        <end position="1498"/>
    </location>
</feature>
<evidence type="ECO:0000256" key="7">
    <source>
        <dbReference type="ARBA" id="ARBA00022771"/>
    </source>
</evidence>
<feature type="region of interest" description="Disordered" evidence="21">
    <location>
        <begin position="182"/>
        <end position="236"/>
    </location>
</feature>
<dbReference type="Proteomes" id="UP000812440">
    <property type="component" value="Chromosome 6"/>
</dbReference>
<keyword evidence="7 20" id="KW-0863">Zinc-finger</keyword>
<feature type="compositionally biased region" description="Polar residues" evidence="21">
    <location>
        <begin position="1016"/>
        <end position="1033"/>
    </location>
</feature>
<dbReference type="InterPro" id="IPR018892">
    <property type="entry name" value="Retro-transposon_transp_CS"/>
</dbReference>
<feature type="compositionally biased region" description="Polar residues" evidence="21">
    <location>
        <begin position="190"/>
        <end position="199"/>
    </location>
</feature>
<feature type="compositionally biased region" description="Low complexity" evidence="21">
    <location>
        <begin position="1306"/>
        <end position="1329"/>
    </location>
</feature>
<dbReference type="Gene3D" id="4.10.1060.10">
    <property type="entry name" value="Zinc finger, RanBP2-type"/>
    <property type="match status" value="5"/>
</dbReference>
<reference evidence="23" key="1">
    <citation type="thesis" date="2020" institute="ProQuest LLC" country="789 East Eisenhower Parkway, Ann Arbor, MI, USA">
        <title>Comparative Genomics and Chromosome Evolution.</title>
        <authorList>
            <person name="Mudd A.B."/>
        </authorList>
    </citation>
    <scope>NUCLEOTIDE SEQUENCE</scope>
    <source>
        <strain evidence="23">Female2</strain>
        <tissue evidence="23">Blood</tissue>
    </source>
</reference>
<keyword evidence="12" id="KW-0238">DNA-binding</keyword>
<evidence type="ECO:0000256" key="16">
    <source>
        <dbReference type="ARBA" id="ARBA00060842"/>
    </source>
</evidence>
<dbReference type="InterPro" id="IPR001876">
    <property type="entry name" value="Znf_RanBP2"/>
</dbReference>
<protein>
    <recommendedName>
        <fullName evidence="17">Nuclear pore complex protein Nup153</fullName>
    </recommendedName>
    <alternativeName>
        <fullName evidence="19">153 kDa nucleoporin</fullName>
    </alternativeName>
    <alternativeName>
        <fullName evidence="18">Nucleoporin Nup153</fullName>
    </alternativeName>
</protein>
<keyword evidence="6" id="KW-0677">Repeat</keyword>
<name>A0A8T2JFJ6_9PIPI</name>
<dbReference type="PANTHER" id="PTHR23193">
    <property type="entry name" value="NUCLEAR PORE COMPLEX PROTEIN NUP"/>
    <property type="match status" value="1"/>
</dbReference>
<dbReference type="EMBL" id="JAACNH010000005">
    <property type="protein sequence ID" value="KAG8442348.1"/>
    <property type="molecule type" value="Genomic_DNA"/>
</dbReference>
<comment type="cofactor">
    <cofactor evidence="1">
        <name>Zn(2+)</name>
        <dbReference type="ChEBI" id="CHEBI:29105"/>
    </cofactor>
</comment>
<dbReference type="GO" id="GO:0031965">
    <property type="term" value="C:nuclear membrane"/>
    <property type="evidence" value="ECO:0007669"/>
    <property type="project" value="UniProtKB-SubCell"/>
</dbReference>
<dbReference type="FunFam" id="4.10.1060.10:FF:000001">
    <property type="entry name" value="Nuclear pore complex protein Nup153"/>
    <property type="match status" value="3"/>
</dbReference>
<dbReference type="GO" id="GO:0008270">
    <property type="term" value="F:zinc ion binding"/>
    <property type="evidence" value="ECO:0007669"/>
    <property type="project" value="UniProtKB-KW"/>
</dbReference>
<keyword evidence="9" id="KW-0862">Zinc</keyword>
<feature type="compositionally biased region" description="Polar residues" evidence="21">
    <location>
        <begin position="1167"/>
        <end position="1178"/>
    </location>
</feature>
<feature type="compositionally biased region" description="Polar residues" evidence="21">
    <location>
        <begin position="1047"/>
        <end position="1061"/>
    </location>
</feature>
<dbReference type="SMART" id="SM00547">
    <property type="entry name" value="ZnF_RBZ"/>
    <property type="match status" value="5"/>
</dbReference>
<dbReference type="SUPFAM" id="SSF90209">
    <property type="entry name" value="Ran binding protein zinc finger-like"/>
    <property type="match status" value="4"/>
</dbReference>
<feature type="region of interest" description="Disordered" evidence="21">
    <location>
        <begin position="330"/>
        <end position="349"/>
    </location>
</feature>
<evidence type="ECO:0000313" key="23">
    <source>
        <dbReference type="EMBL" id="KAG8442348.1"/>
    </source>
</evidence>
<feature type="region of interest" description="Disordered" evidence="21">
    <location>
        <begin position="1558"/>
        <end position="1582"/>
    </location>
</feature>
<evidence type="ECO:0000256" key="8">
    <source>
        <dbReference type="ARBA" id="ARBA00022816"/>
    </source>
</evidence>
<feature type="region of interest" description="Disordered" evidence="21">
    <location>
        <begin position="1"/>
        <end position="45"/>
    </location>
</feature>
<dbReference type="GO" id="GO:0008139">
    <property type="term" value="F:nuclear localization sequence binding"/>
    <property type="evidence" value="ECO:0007669"/>
    <property type="project" value="TreeGrafter"/>
</dbReference>